<evidence type="ECO:0000256" key="10">
    <source>
        <dbReference type="SAM" id="SignalP"/>
    </source>
</evidence>
<gene>
    <name evidence="12" type="ORF">Aco04nite_65900</name>
</gene>
<keyword evidence="13" id="KW-1185">Reference proteome</keyword>
<keyword evidence="3 10" id="KW-0732">Signal</keyword>
<evidence type="ECO:0000256" key="5">
    <source>
        <dbReference type="ARBA" id="ARBA00022825"/>
    </source>
</evidence>
<dbReference type="InterPro" id="IPR043504">
    <property type="entry name" value="Peptidase_S1_PA_chymotrypsin"/>
</dbReference>
<feature type="domain" description="Peptidase S1A alpha-lytic prodomain" evidence="11">
    <location>
        <begin position="112"/>
        <end position="166"/>
    </location>
</feature>
<keyword evidence="5" id="KW-0720">Serine protease</keyword>
<feature type="active site" description="Charge relay system" evidence="8">
    <location>
        <position position="320"/>
    </location>
</feature>
<evidence type="ECO:0000256" key="4">
    <source>
        <dbReference type="ARBA" id="ARBA00022801"/>
    </source>
</evidence>
<keyword evidence="7 9" id="KW-1015">Disulfide bond</keyword>
<dbReference type="AlphaFoldDB" id="A0A919SY59"/>
<keyword evidence="4" id="KW-0378">Hydrolase</keyword>
<evidence type="ECO:0000256" key="2">
    <source>
        <dbReference type="ARBA" id="ARBA00022670"/>
    </source>
</evidence>
<feature type="active site" description="Charge relay system" evidence="8">
    <location>
        <position position="243"/>
    </location>
</feature>
<dbReference type="SUPFAM" id="SSF50494">
    <property type="entry name" value="Trypsin-like serine proteases"/>
    <property type="match status" value="1"/>
</dbReference>
<dbReference type="InterPro" id="IPR001316">
    <property type="entry name" value="Pept_S1A_streptogrisin"/>
</dbReference>
<evidence type="ECO:0000256" key="9">
    <source>
        <dbReference type="PIRSR" id="PIRSR001134-2"/>
    </source>
</evidence>
<dbReference type="CDD" id="cd21112">
    <property type="entry name" value="alphaLP-like"/>
    <property type="match status" value="1"/>
</dbReference>
<dbReference type="Proteomes" id="UP000680865">
    <property type="component" value="Unassembled WGS sequence"/>
</dbReference>
<protein>
    <submittedName>
        <fullName evidence="12">Serine protease</fullName>
    </submittedName>
</protein>
<dbReference type="InterPro" id="IPR009003">
    <property type="entry name" value="Peptidase_S1_PA"/>
</dbReference>
<dbReference type="GO" id="GO:0004252">
    <property type="term" value="F:serine-type endopeptidase activity"/>
    <property type="evidence" value="ECO:0007669"/>
    <property type="project" value="InterPro"/>
</dbReference>
<sequence length="364" mass="36194">MALGTPDIWRTTPIPLEESVRNTKLGRPIVGLAALLIAGSAFASPASAAPVAPKADPSFAPSALSNKLDTQLAGKDAGSYIDSAGKVVVAVTDSATAAQVAASGATPRYVLRSGAELSAAESTLKSTLKTPGTSFAIDPVTNKVAVTADSTVTGAKLAAVKATVAKLGDKASLEIVDGTLAPRISGGDAIYAGGSRCSLGFNVVSGSTYYFLTAGHCTNIATTWTNGSATLGTRAGTSFPGNDYGIVRYTNTTIAKSGAVGSQDITSAGTPAVGATVYRRGSTTGIHSGRVTALNSTVNYAEGSVSGLIRTTVCAEPGDSGGSLYSGTTALGLTSGGSGNCSAGGVTYFQPVVEPLSVYGVSVF</sequence>
<dbReference type="PROSITE" id="PS00135">
    <property type="entry name" value="TRYPSIN_SER"/>
    <property type="match status" value="1"/>
</dbReference>
<proteinExistence type="inferred from homology"/>
<dbReference type="Pfam" id="PF02983">
    <property type="entry name" value="Pro_Al_protease"/>
    <property type="match status" value="1"/>
</dbReference>
<evidence type="ECO:0000256" key="8">
    <source>
        <dbReference type="PIRSR" id="PIRSR001134-1"/>
    </source>
</evidence>
<feature type="active site" description="Charge relay system" evidence="8">
    <location>
        <position position="216"/>
    </location>
</feature>
<feature type="chain" id="PRO_5039521410" evidence="10">
    <location>
        <begin position="44"/>
        <end position="364"/>
    </location>
</feature>
<evidence type="ECO:0000256" key="3">
    <source>
        <dbReference type="ARBA" id="ARBA00022729"/>
    </source>
</evidence>
<dbReference type="EMBL" id="BOQP01000039">
    <property type="protein sequence ID" value="GIM79517.1"/>
    <property type="molecule type" value="Genomic_DNA"/>
</dbReference>
<dbReference type="PRINTS" id="PR00861">
    <property type="entry name" value="ALYTICPTASE"/>
</dbReference>
<evidence type="ECO:0000313" key="12">
    <source>
        <dbReference type="EMBL" id="GIM79517.1"/>
    </source>
</evidence>
<dbReference type="InterPro" id="IPR004236">
    <property type="entry name" value="Pept_S1_alpha_lytic"/>
</dbReference>
<dbReference type="InterPro" id="IPR033116">
    <property type="entry name" value="TRYPSIN_SER"/>
</dbReference>
<comment type="similarity">
    <text evidence="1">Belongs to the peptidase S1 family.</text>
</comment>
<dbReference type="GO" id="GO:0005576">
    <property type="term" value="C:extracellular region"/>
    <property type="evidence" value="ECO:0007669"/>
    <property type="project" value="InterPro"/>
</dbReference>
<evidence type="ECO:0000256" key="6">
    <source>
        <dbReference type="ARBA" id="ARBA00023145"/>
    </source>
</evidence>
<accession>A0A919SY59</accession>
<name>A0A919SY59_9ACTN</name>
<feature type="signal peptide" evidence="10">
    <location>
        <begin position="1"/>
        <end position="43"/>
    </location>
</feature>
<keyword evidence="6" id="KW-0865">Zymogen</keyword>
<dbReference type="GO" id="GO:0006508">
    <property type="term" value="P:proteolysis"/>
    <property type="evidence" value="ECO:0007669"/>
    <property type="project" value="UniProtKB-KW"/>
</dbReference>
<organism evidence="12 13">
    <name type="scientific">Winogradskya consettensis</name>
    <dbReference type="NCBI Taxonomy" id="113560"/>
    <lineage>
        <taxon>Bacteria</taxon>
        <taxon>Bacillati</taxon>
        <taxon>Actinomycetota</taxon>
        <taxon>Actinomycetes</taxon>
        <taxon>Micromonosporales</taxon>
        <taxon>Micromonosporaceae</taxon>
        <taxon>Winogradskya</taxon>
    </lineage>
</organism>
<feature type="disulfide bond" evidence="9">
    <location>
        <begin position="197"/>
        <end position="217"/>
    </location>
</feature>
<dbReference type="PIRSF" id="PIRSF001134">
    <property type="entry name" value="Streptogrisin"/>
    <property type="match status" value="1"/>
</dbReference>
<comment type="caution">
    <text evidence="12">The sequence shown here is derived from an EMBL/GenBank/DDBJ whole genome shotgun (WGS) entry which is preliminary data.</text>
</comment>
<evidence type="ECO:0000259" key="11">
    <source>
        <dbReference type="Pfam" id="PF02983"/>
    </source>
</evidence>
<reference evidence="12" key="1">
    <citation type="submission" date="2021-03" db="EMBL/GenBank/DDBJ databases">
        <title>Whole genome shotgun sequence of Actinoplanes consettensis NBRC 14913.</title>
        <authorList>
            <person name="Komaki H."/>
            <person name="Tamura T."/>
        </authorList>
    </citation>
    <scope>NUCLEOTIDE SEQUENCE</scope>
    <source>
        <strain evidence="12">NBRC 14913</strain>
    </source>
</reference>
<feature type="disulfide bond" evidence="9">
    <location>
        <begin position="314"/>
        <end position="341"/>
    </location>
</feature>
<evidence type="ECO:0000256" key="1">
    <source>
        <dbReference type="ARBA" id="ARBA00007664"/>
    </source>
</evidence>
<dbReference type="PROSITE" id="PS00134">
    <property type="entry name" value="TRYPSIN_HIS"/>
    <property type="match status" value="1"/>
</dbReference>
<dbReference type="Gene3D" id="2.40.10.10">
    <property type="entry name" value="Trypsin-like serine proteases"/>
    <property type="match status" value="2"/>
</dbReference>
<evidence type="ECO:0000256" key="7">
    <source>
        <dbReference type="ARBA" id="ARBA00023157"/>
    </source>
</evidence>
<dbReference type="InterPro" id="IPR018114">
    <property type="entry name" value="TRYPSIN_HIS"/>
</dbReference>
<evidence type="ECO:0000313" key="13">
    <source>
        <dbReference type="Proteomes" id="UP000680865"/>
    </source>
</evidence>
<keyword evidence="2 12" id="KW-0645">Protease</keyword>